<evidence type="ECO:0000256" key="3">
    <source>
        <dbReference type="ARBA" id="ARBA00004997"/>
    </source>
</evidence>
<dbReference type="EC" id="2.7.1.40" evidence="5 14"/>
<keyword evidence="10" id="KW-0067">ATP-binding</keyword>
<comment type="cofactor">
    <cofactor evidence="1">
        <name>Mg(2+)</name>
        <dbReference type="ChEBI" id="CHEBI:18420"/>
    </cofactor>
</comment>
<evidence type="ECO:0000256" key="15">
    <source>
        <dbReference type="RuleBase" id="RU000504"/>
    </source>
</evidence>
<accession>A0A059XYN8</accession>
<dbReference type="SUPFAM" id="SSF52935">
    <property type="entry name" value="PK C-terminal domain-like"/>
    <property type="match status" value="1"/>
</dbReference>
<dbReference type="FunFam" id="3.20.20.60:FF:000025">
    <property type="entry name" value="Pyruvate kinase"/>
    <property type="match status" value="1"/>
</dbReference>
<dbReference type="GO" id="GO:0004743">
    <property type="term" value="F:pyruvate kinase activity"/>
    <property type="evidence" value="ECO:0007669"/>
    <property type="project" value="UniProtKB-UniRule"/>
</dbReference>
<dbReference type="EMBL" id="CP005933">
    <property type="protein sequence ID" value="AIA33739.1"/>
    <property type="molecule type" value="Genomic_DNA"/>
</dbReference>
<keyword evidence="6 15" id="KW-0808">Transferase</keyword>
<dbReference type="NCBIfam" id="NF004491">
    <property type="entry name" value="PRK05826.1"/>
    <property type="match status" value="1"/>
</dbReference>
<evidence type="ECO:0000256" key="12">
    <source>
        <dbReference type="ARBA" id="ARBA00023152"/>
    </source>
</evidence>
<keyword evidence="13 17" id="KW-0670">Pyruvate</keyword>
<dbReference type="UniPathway" id="UPA00109">
    <property type="reaction ID" value="UER00188"/>
</dbReference>
<dbReference type="AlphaFoldDB" id="A0A059XYN8"/>
<protein>
    <recommendedName>
        <fullName evidence="5 14">Pyruvate kinase</fullName>
        <ecNumber evidence="5 14">2.7.1.40</ecNumber>
    </recommendedName>
</protein>
<comment type="catalytic activity">
    <reaction evidence="15">
        <text>pyruvate + ATP = phosphoenolpyruvate + ADP + H(+)</text>
        <dbReference type="Rhea" id="RHEA:18157"/>
        <dbReference type="ChEBI" id="CHEBI:15361"/>
        <dbReference type="ChEBI" id="CHEBI:15378"/>
        <dbReference type="ChEBI" id="CHEBI:30616"/>
        <dbReference type="ChEBI" id="CHEBI:58702"/>
        <dbReference type="ChEBI" id="CHEBI:456216"/>
        <dbReference type="EC" id="2.7.1.40"/>
    </reaction>
</comment>
<dbReference type="Gene3D" id="3.20.20.60">
    <property type="entry name" value="Phosphoenolpyruvate-binding domains"/>
    <property type="match status" value="1"/>
</dbReference>
<comment type="cofactor">
    <cofactor evidence="2">
        <name>K(+)</name>
        <dbReference type="ChEBI" id="CHEBI:29103"/>
    </cofactor>
</comment>
<keyword evidence="8" id="KW-0547">Nucleotide-binding</keyword>
<evidence type="ECO:0000259" key="16">
    <source>
        <dbReference type="Pfam" id="PF00224"/>
    </source>
</evidence>
<dbReference type="NCBIfam" id="TIGR01064">
    <property type="entry name" value="pyruv_kin"/>
    <property type="match status" value="1"/>
</dbReference>
<name>A0A059XYN8_MYCBV</name>
<dbReference type="PRINTS" id="PR01050">
    <property type="entry name" value="PYRUVTKNASE"/>
</dbReference>
<organism evidence="17 18">
    <name type="scientific">Mycoplasmopsis bovis CQ-W70</name>
    <dbReference type="NCBI Taxonomy" id="1316930"/>
    <lineage>
        <taxon>Bacteria</taxon>
        <taxon>Bacillati</taxon>
        <taxon>Mycoplasmatota</taxon>
        <taxon>Mycoplasmoidales</taxon>
        <taxon>Metamycoplasmataceae</taxon>
        <taxon>Mycoplasmopsis</taxon>
    </lineage>
</organism>
<dbReference type="InterPro" id="IPR015813">
    <property type="entry name" value="Pyrv/PenolPyrv_kinase-like_dom"/>
</dbReference>
<keyword evidence="12 15" id="KW-0324">Glycolysis</keyword>
<evidence type="ECO:0000256" key="14">
    <source>
        <dbReference type="NCBIfam" id="TIGR01064"/>
    </source>
</evidence>
<keyword evidence="11 15" id="KW-0460">Magnesium</keyword>
<dbReference type="Gene3D" id="2.40.33.10">
    <property type="entry name" value="PK beta-barrel domain-like"/>
    <property type="match status" value="1"/>
</dbReference>
<reference evidence="17 18" key="1">
    <citation type="submission" date="2013-04" db="EMBL/GenBank/DDBJ databases">
        <authorList>
            <person name="Lin L."/>
            <person name="Zeng Z."/>
            <person name="Xie J."/>
            <person name="Luo L."/>
            <person name="Yang Z."/>
            <person name="Liang W."/>
            <person name="Lin H."/>
            <person name="Dong C."/>
            <person name="Sun Y."/>
        </authorList>
    </citation>
    <scope>NUCLEOTIDE SEQUENCE [LARGE SCALE GENOMIC DNA]</scope>
    <source>
        <strain evidence="17 18">CQ-W70</strain>
    </source>
</reference>
<comment type="pathway">
    <text evidence="3 15">Carbohydrate degradation; glycolysis; pyruvate from D-glyceraldehyde 3-phosphate: step 5/5.</text>
</comment>
<evidence type="ECO:0000256" key="8">
    <source>
        <dbReference type="ARBA" id="ARBA00022741"/>
    </source>
</evidence>
<comment type="similarity">
    <text evidence="4 15">Belongs to the pyruvate kinase family.</text>
</comment>
<dbReference type="InterPro" id="IPR015793">
    <property type="entry name" value="Pyrv_Knase_brl"/>
</dbReference>
<dbReference type="InterPro" id="IPR011037">
    <property type="entry name" value="Pyrv_Knase-like_insert_dom_sf"/>
</dbReference>
<evidence type="ECO:0000256" key="5">
    <source>
        <dbReference type="ARBA" id="ARBA00012142"/>
    </source>
</evidence>
<evidence type="ECO:0000256" key="6">
    <source>
        <dbReference type="ARBA" id="ARBA00022679"/>
    </source>
</evidence>
<evidence type="ECO:0000256" key="2">
    <source>
        <dbReference type="ARBA" id="ARBA00001958"/>
    </source>
</evidence>
<dbReference type="Proteomes" id="UP000027182">
    <property type="component" value="Chromosome"/>
</dbReference>
<evidence type="ECO:0000256" key="13">
    <source>
        <dbReference type="ARBA" id="ARBA00023317"/>
    </source>
</evidence>
<dbReference type="GO" id="GO:0016301">
    <property type="term" value="F:kinase activity"/>
    <property type="evidence" value="ECO:0007669"/>
    <property type="project" value="UniProtKB-KW"/>
</dbReference>
<evidence type="ECO:0000313" key="17">
    <source>
        <dbReference type="EMBL" id="AIA33739.1"/>
    </source>
</evidence>
<dbReference type="KEGG" id="mbq:K668_00745"/>
<dbReference type="InterPro" id="IPR036918">
    <property type="entry name" value="Pyrv_Knase_C_sf"/>
</dbReference>
<sequence length="478" mass="53584">MNLTDKRSKLVATIGPSSDNYNTMRSLIEAGATCIRVNFSHGSHEEHLNKFKIAKKISEDMHLPVSLILDTKGPEIRVGKIKGGAQFIPANSEIKIHTTESKYKELECDAKELSVSYDMSKDLKDGDFVLFDDGKLSAVVTKVSKGIVFVKTLNSHNLKTNKRINLPGVDFSLPFLSEKDINDVKFGISQGVNYIAASFVNSAKNVHDLRKLLHDNNAKHIQIISKIESHLGIDNIDEIIAASDGIMVARGDLGLEIPYYDVPYFEKLMIRKCREAGKPVIIATQMLDSMETNPHPTRAEVTDVYYAIELGSDATMLSGETASGAHPLEAVITMSNINKRAENEFYDNTYYDVQLEEVRRKSNLRENKRSRIAYEVANRTRYGDYKFAVVLSRTGELLKEVAKFRPNTIIIGILKDANMIGEFGITSSVWTSLDSVKYFDLIKENSDKALEILMPYGINKGDRIIVVENESIVEKQYN</sequence>
<dbReference type="InterPro" id="IPR001697">
    <property type="entry name" value="Pyr_Knase"/>
</dbReference>
<dbReference type="Gene3D" id="3.40.1380.20">
    <property type="entry name" value="Pyruvate kinase, C-terminal domain"/>
    <property type="match status" value="1"/>
</dbReference>
<dbReference type="InterPro" id="IPR015806">
    <property type="entry name" value="Pyrv_Knase_insert_dom_sf"/>
</dbReference>
<keyword evidence="7" id="KW-0479">Metal-binding</keyword>
<dbReference type="PATRIC" id="fig|1316930.3.peg.155"/>
<evidence type="ECO:0000313" key="18">
    <source>
        <dbReference type="Proteomes" id="UP000027182"/>
    </source>
</evidence>
<dbReference type="PANTHER" id="PTHR11817">
    <property type="entry name" value="PYRUVATE KINASE"/>
    <property type="match status" value="1"/>
</dbReference>
<gene>
    <name evidence="17" type="ORF">K668_00745</name>
</gene>
<evidence type="ECO:0000256" key="11">
    <source>
        <dbReference type="ARBA" id="ARBA00022842"/>
    </source>
</evidence>
<dbReference type="GO" id="GO:0005524">
    <property type="term" value="F:ATP binding"/>
    <property type="evidence" value="ECO:0007669"/>
    <property type="project" value="UniProtKB-KW"/>
</dbReference>
<dbReference type="GO" id="GO:0000287">
    <property type="term" value="F:magnesium ion binding"/>
    <property type="evidence" value="ECO:0007669"/>
    <property type="project" value="UniProtKB-UniRule"/>
</dbReference>
<dbReference type="SUPFAM" id="SSF51621">
    <property type="entry name" value="Phosphoenolpyruvate/pyruvate domain"/>
    <property type="match status" value="1"/>
</dbReference>
<dbReference type="SUPFAM" id="SSF50800">
    <property type="entry name" value="PK beta-barrel domain-like"/>
    <property type="match status" value="1"/>
</dbReference>
<evidence type="ECO:0000256" key="10">
    <source>
        <dbReference type="ARBA" id="ARBA00022840"/>
    </source>
</evidence>
<dbReference type="HOGENOM" id="CLU_015439_0_2_14"/>
<dbReference type="InterPro" id="IPR040442">
    <property type="entry name" value="Pyrv_kinase-like_dom_sf"/>
</dbReference>
<dbReference type="GO" id="GO:0030955">
    <property type="term" value="F:potassium ion binding"/>
    <property type="evidence" value="ECO:0007669"/>
    <property type="project" value="UniProtKB-UniRule"/>
</dbReference>
<feature type="domain" description="Pyruvate kinase barrel" evidence="16">
    <location>
        <begin position="6"/>
        <end position="331"/>
    </location>
</feature>
<dbReference type="RefSeq" id="WP_013954597.1">
    <property type="nucleotide sequence ID" value="NZ_CP005933.1"/>
</dbReference>
<keyword evidence="9 15" id="KW-0418">Kinase</keyword>
<dbReference type="Pfam" id="PF00224">
    <property type="entry name" value="PK"/>
    <property type="match status" value="1"/>
</dbReference>
<evidence type="ECO:0000256" key="4">
    <source>
        <dbReference type="ARBA" id="ARBA00008663"/>
    </source>
</evidence>
<evidence type="ECO:0000256" key="7">
    <source>
        <dbReference type="ARBA" id="ARBA00022723"/>
    </source>
</evidence>
<evidence type="ECO:0000256" key="1">
    <source>
        <dbReference type="ARBA" id="ARBA00001946"/>
    </source>
</evidence>
<evidence type="ECO:0000256" key="9">
    <source>
        <dbReference type="ARBA" id="ARBA00022777"/>
    </source>
</evidence>
<proteinExistence type="inferred from homology"/>